<organism evidence="1 2">
    <name type="scientific">Aldrovandia affinis</name>
    <dbReference type="NCBI Taxonomy" id="143900"/>
    <lineage>
        <taxon>Eukaryota</taxon>
        <taxon>Metazoa</taxon>
        <taxon>Chordata</taxon>
        <taxon>Craniata</taxon>
        <taxon>Vertebrata</taxon>
        <taxon>Euteleostomi</taxon>
        <taxon>Actinopterygii</taxon>
        <taxon>Neopterygii</taxon>
        <taxon>Teleostei</taxon>
        <taxon>Notacanthiformes</taxon>
        <taxon>Halosauridae</taxon>
        <taxon>Aldrovandia</taxon>
    </lineage>
</organism>
<evidence type="ECO:0000313" key="1">
    <source>
        <dbReference type="EMBL" id="KAJ8391836.1"/>
    </source>
</evidence>
<accession>A0AAD7RZG7</accession>
<reference evidence="1" key="1">
    <citation type="journal article" date="2023" name="Science">
        <title>Genome structures resolve the early diversification of teleost fishes.</title>
        <authorList>
            <person name="Parey E."/>
            <person name="Louis A."/>
            <person name="Montfort J."/>
            <person name="Bouchez O."/>
            <person name="Roques C."/>
            <person name="Iampietro C."/>
            <person name="Lluch J."/>
            <person name="Castinel A."/>
            <person name="Donnadieu C."/>
            <person name="Desvignes T."/>
            <person name="Floi Bucao C."/>
            <person name="Jouanno E."/>
            <person name="Wen M."/>
            <person name="Mejri S."/>
            <person name="Dirks R."/>
            <person name="Jansen H."/>
            <person name="Henkel C."/>
            <person name="Chen W.J."/>
            <person name="Zahm M."/>
            <person name="Cabau C."/>
            <person name="Klopp C."/>
            <person name="Thompson A.W."/>
            <person name="Robinson-Rechavi M."/>
            <person name="Braasch I."/>
            <person name="Lecointre G."/>
            <person name="Bobe J."/>
            <person name="Postlethwait J.H."/>
            <person name="Berthelot C."/>
            <person name="Roest Crollius H."/>
            <person name="Guiguen Y."/>
        </authorList>
    </citation>
    <scope>NUCLEOTIDE SEQUENCE</scope>
    <source>
        <strain evidence="1">NC1722</strain>
    </source>
</reference>
<name>A0AAD7RZG7_9TELE</name>
<comment type="caution">
    <text evidence="1">The sequence shown here is derived from an EMBL/GenBank/DDBJ whole genome shotgun (WGS) entry which is preliminary data.</text>
</comment>
<proteinExistence type="predicted"/>
<gene>
    <name evidence="1" type="ORF">AAFF_G00084520</name>
</gene>
<dbReference type="Proteomes" id="UP001221898">
    <property type="component" value="Unassembled WGS sequence"/>
</dbReference>
<dbReference type="EMBL" id="JAINUG010000152">
    <property type="protein sequence ID" value="KAJ8391836.1"/>
    <property type="molecule type" value="Genomic_DNA"/>
</dbReference>
<protein>
    <submittedName>
        <fullName evidence="1">Uncharacterized protein</fullName>
    </submittedName>
</protein>
<keyword evidence="2" id="KW-1185">Reference proteome</keyword>
<evidence type="ECO:0000313" key="2">
    <source>
        <dbReference type="Proteomes" id="UP001221898"/>
    </source>
</evidence>
<dbReference type="AlphaFoldDB" id="A0AAD7RZG7"/>
<sequence length="329" mass="37325">MSSFLQCVGVPEIMSENSMEHMRNLKGVIDTILDIYSFLRSSFSQGPILELMGGISVNTEAVQFHDLDVVKLWFQVKLKPLLSRVSRQILSCLSNKNFSCETYQAVVEELSLHFSNMDPVRQRWIYMFFIEDWLMKNFGSFSAMAHFKDFTTLNIVFNGLEVLHLLTPEQKAELILHPEVGGLDNGTIALVFESLLKPLLENQHLNASRLLYNMTTSAPVHYGTTLGPSHHMTTQHNGLQNKNLTSMKSTTLTQALLNWTLAELAGRFTQNITVGNEAKPTQTPSLGSFDITNIDDWFQHVVIPVLKRFLPHDQTEIPKNLTAVFYHLL</sequence>